<organism evidence="1 2">
    <name type="scientific">Candidatus Yanofskybacteria bacterium RIFCSPHIGHO2_02_FULL_38_22b</name>
    <dbReference type="NCBI Taxonomy" id="1802673"/>
    <lineage>
        <taxon>Bacteria</taxon>
        <taxon>Candidatus Yanofskyibacteriota</taxon>
    </lineage>
</organism>
<name>A0A1F8F105_9BACT</name>
<dbReference type="Proteomes" id="UP000176834">
    <property type="component" value="Unassembled WGS sequence"/>
</dbReference>
<accession>A0A1F8F105</accession>
<protein>
    <submittedName>
        <fullName evidence="1">Uncharacterized protein</fullName>
    </submittedName>
</protein>
<comment type="caution">
    <text evidence="1">The sequence shown here is derived from an EMBL/GenBank/DDBJ whole genome shotgun (WGS) entry which is preliminary data.</text>
</comment>
<evidence type="ECO:0000313" key="1">
    <source>
        <dbReference type="EMBL" id="OGN06260.1"/>
    </source>
</evidence>
<sequence>MSRTHLFRDWLFDLLVDFFVHSGWKIVIKDFRNSKDRKRKNYFGLTEYGRKVIYLDKNHSTPRILIHELCHFAFEDLLDKISKVQPRCVIRELKGKTYRRKRGEWIEIRVLEFEKLFFGSLTQYQIKTLRGIIRLAKRESKK</sequence>
<dbReference type="AlphaFoldDB" id="A0A1F8F105"/>
<gene>
    <name evidence="1" type="ORF">A3B86_04030</name>
</gene>
<evidence type="ECO:0000313" key="2">
    <source>
        <dbReference type="Proteomes" id="UP000176834"/>
    </source>
</evidence>
<proteinExistence type="predicted"/>
<reference evidence="1 2" key="1">
    <citation type="journal article" date="2016" name="Nat. Commun.">
        <title>Thousands of microbial genomes shed light on interconnected biogeochemical processes in an aquifer system.</title>
        <authorList>
            <person name="Anantharaman K."/>
            <person name="Brown C.T."/>
            <person name="Hug L.A."/>
            <person name="Sharon I."/>
            <person name="Castelle C.J."/>
            <person name="Probst A.J."/>
            <person name="Thomas B.C."/>
            <person name="Singh A."/>
            <person name="Wilkins M.J."/>
            <person name="Karaoz U."/>
            <person name="Brodie E.L."/>
            <person name="Williams K.H."/>
            <person name="Hubbard S.S."/>
            <person name="Banfield J.F."/>
        </authorList>
    </citation>
    <scope>NUCLEOTIDE SEQUENCE [LARGE SCALE GENOMIC DNA]</scope>
</reference>
<dbReference type="EMBL" id="MGJN01000020">
    <property type="protein sequence ID" value="OGN06260.1"/>
    <property type="molecule type" value="Genomic_DNA"/>
</dbReference>